<organism evidence="1 2">
    <name type="scientific">Proteus phage PM16</name>
    <dbReference type="NCBI Taxonomy" id="1357704"/>
    <lineage>
        <taxon>Viruses</taxon>
        <taxon>Duplodnaviria</taxon>
        <taxon>Heunggongvirae</taxon>
        <taxon>Uroviricota</taxon>
        <taxon>Caudoviricetes</taxon>
        <taxon>Autographivirales</taxon>
        <taxon>Autoscriptoviridae</taxon>
        <taxon>Slopekvirinae</taxon>
        <taxon>Novosibovirus</taxon>
        <taxon>Novosibovirus PM16</taxon>
    </lineage>
</organism>
<evidence type="ECO:0000313" key="2">
    <source>
        <dbReference type="Proteomes" id="UP000031091"/>
    </source>
</evidence>
<accession>A0A0A6ZK71</accession>
<keyword evidence="2" id="KW-1185">Reference proteome</keyword>
<name>A0A0A6ZK71_9CAUD</name>
<protein>
    <submittedName>
        <fullName evidence="1">Uncharacterized protein</fullName>
    </submittedName>
</protein>
<reference evidence="2" key="1">
    <citation type="submission" date="2013-07" db="EMBL/GenBank/DDBJ databases">
        <title>Isolation and characterization of PM16 - a novel Podoviridae bacteriophage specific for Proteus mirabilis.</title>
        <authorList>
            <person name="Morozova V.V."/>
            <person name="Tupikin A.E."/>
            <person name="Kabilov M.R."/>
            <person name="Kurilshikov A.M."/>
            <person name="Babkin I.V."/>
            <person name="Shedko E.D."/>
        </authorList>
    </citation>
    <scope>NUCLEOTIDE SEQUENCE [LARGE SCALE GENOMIC DNA]</scope>
</reference>
<dbReference type="GeneID" id="24722467"/>
<dbReference type="Proteomes" id="UP000031091">
    <property type="component" value="Segment"/>
</dbReference>
<dbReference type="KEGG" id="vg:24722467"/>
<evidence type="ECO:0000313" key="1">
    <source>
        <dbReference type="EMBL" id="AGZ17267.1"/>
    </source>
</evidence>
<dbReference type="RefSeq" id="YP_009147857.1">
    <property type="nucleotide sequence ID" value="NC_027342.1"/>
</dbReference>
<dbReference type="EMBL" id="KF319020">
    <property type="protein sequence ID" value="AGZ17267.1"/>
    <property type="molecule type" value="Genomic_DNA"/>
</dbReference>
<sequence length="77" mass="8880">MKQFLVVFIAVLGEEMMPSIVVTADGWREALIAADIIGDDEYKILDEDNTYEDARCIAQSQFNFDFRIFKENLEEVV</sequence>
<gene>
    <name evidence="1" type="ORF">PM16_22</name>
</gene>
<proteinExistence type="predicted"/>